<evidence type="ECO:0000256" key="4">
    <source>
        <dbReference type="ARBA" id="ARBA00022806"/>
    </source>
</evidence>
<dbReference type="PROSITE" id="PS51194">
    <property type="entry name" value="HELICASE_CTER"/>
    <property type="match status" value="1"/>
</dbReference>
<dbReference type="Gene3D" id="3.40.50.300">
    <property type="entry name" value="P-loop containing nucleotide triphosphate hydrolases"/>
    <property type="match status" value="2"/>
</dbReference>
<dbReference type="InterPro" id="IPR011545">
    <property type="entry name" value="DEAD/DEAH_box_helicase_dom"/>
</dbReference>
<evidence type="ECO:0000256" key="5">
    <source>
        <dbReference type="ARBA" id="ARBA00022840"/>
    </source>
</evidence>
<keyword evidence="4 9" id="KW-0347">Helicase</keyword>
<dbReference type="Pfam" id="PF00270">
    <property type="entry name" value="DEAD"/>
    <property type="match status" value="1"/>
</dbReference>
<dbReference type="SMART" id="SM00487">
    <property type="entry name" value="DEXDc"/>
    <property type="match status" value="1"/>
</dbReference>
<feature type="domain" description="Helicase ATP-binding" evidence="11">
    <location>
        <begin position="371"/>
        <end position="554"/>
    </location>
</feature>
<feature type="domain" description="DEAD-box RNA helicase Q" evidence="13">
    <location>
        <begin position="340"/>
        <end position="368"/>
    </location>
</feature>
<dbReference type="PROSITE" id="PS51192">
    <property type="entry name" value="HELICASE_ATP_BIND_1"/>
    <property type="match status" value="1"/>
</dbReference>
<evidence type="ECO:0000256" key="6">
    <source>
        <dbReference type="ARBA" id="ARBA00022884"/>
    </source>
</evidence>
<dbReference type="InterPro" id="IPR014001">
    <property type="entry name" value="Helicase_ATP-bd"/>
</dbReference>
<dbReference type="EC" id="3.6.4.13" evidence="1"/>
<dbReference type="PANTHER" id="PTHR47958">
    <property type="entry name" value="ATP-DEPENDENT RNA HELICASE DBP3"/>
    <property type="match status" value="1"/>
</dbReference>
<evidence type="ECO:0000256" key="9">
    <source>
        <dbReference type="RuleBase" id="RU000492"/>
    </source>
</evidence>
<evidence type="ECO:0000259" key="13">
    <source>
        <dbReference type="PROSITE" id="PS51195"/>
    </source>
</evidence>
<dbReference type="PROSITE" id="PS00039">
    <property type="entry name" value="DEAD_ATP_HELICASE"/>
    <property type="match status" value="1"/>
</dbReference>
<dbReference type="FunFam" id="3.40.50.300:FF:000008">
    <property type="entry name" value="ATP-dependent RNA helicase RhlB"/>
    <property type="match status" value="1"/>
</dbReference>
<dbReference type="InterPro" id="IPR000629">
    <property type="entry name" value="RNA-helicase_DEAD-box_CS"/>
</dbReference>
<dbReference type="OrthoDB" id="196131at2759"/>
<dbReference type="InterPro" id="IPR014014">
    <property type="entry name" value="RNA_helicase_DEAD_Q_motif"/>
</dbReference>
<dbReference type="AlphaFoldDB" id="A0A6G0YCA9"/>
<organism evidence="14 15">
    <name type="scientific">Aphis craccivora</name>
    <name type="common">Cowpea aphid</name>
    <dbReference type="NCBI Taxonomy" id="307492"/>
    <lineage>
        <taxon>Eukaryota</taxon>
        <taxon>Metazoa</taxon>
        <taxon>Ecdysozoa</taxon>
        <taxon>Arthropoda</taxon>
        <taxon>Hexapoda</taxon>
        <taxon>Insecta</taxon>
        <taxon>Pterygota</taxon>
        <taxon>Neoptera</taxon>
        <taxon>Paraneoptera</taxon>
        <taxon>Hemiptera</taxon>
        <taxon>Sternorrhyncha</taxon>
        <taxon>Aphidomorpha</taxon>
        <taxon>Aphidoidea</taxon>
        <taxon>Aphididae</taxon>
        <taxon>Aphidini</taxon>
        <taxon>Aphis</taxon>
        <taxon>Aphis</taxon>
    </lineage>
</organism>
<feature type="region of interest" description="Disordered" evidence="10">
    <location>
        <begin position="253"/>
        <end position="295"/>
    </location>
</feature>
<name>A0A6G0YCA9_APHCR</name>
<feature type="region of interest" description="Disordered" evidence="10">
    <location>
        <begin position="94"/>
        <end position="136"/>
    </location>
</feature>
<dbReference type="GO" id="GO:0003723">
    <property type="term" value="F:RNA binding"/>
    <property type="evidence" value="ECO:0007669"/>
    <property type="project" value="UniProtKB-KW"/>
</dbReference>
<feature type="compositionally biased region" description="Polar residues" evidence="10">
    <location>
        <begin position="107"/>
        <end position="133"/>
    </location>
</feature>
<dbReference type="SUPFAM" id="SSF52540">
    <property type="entry name" value="P-loop containing nucleoside triphosphate hydrolases"/>
    <property type="match status" value="2"/>
</dbReference>
<proteinExistence type="inferred from homology"/>
<dbReference type="InterPro" id="IPR027417">
    <property type="entry name" value="P-loop_NTPase"/>
</dbReference>
<evidence type="ECO:0000259" key="12">
    <source>
        <dbReference type="PROSITE" id="PS51194"/>
    </source>
</evidence>
<dbReference type="InterPro" id="IPR001650">
    <property type="entry name" value="Helicase_C-like"/>
</dbReference>
<evidence type="ECO:0000259" key="11">
    <source>
        <dbReference type="PROSITE" id="PS51192"/>
    </source>
</evidence>
<dbReference type="Proteomes" id="UP000478052">
    <property type="component" value="Unassembled WGS sequence"/>
</dbReference>
<evidence type="ECO:0000256" key="10">
    <source>
        <dbReference type="SAM" id="MobiDB-lite"/>
    </source>
</evidence>
<dbReference type="CDD" id="cd17967">
    <property type="entry name" value="DEADc_DDX3_DDX4"/>
    <property type="match status" value="1"/>
</dbReference>
<comment type="catalytic activity">
    <reaction evidence="7">
        <text>ATP + H2O = ADP + phosphate + H(+)</text>
        <dbReference type="Rhea" id="RHEA:13065"/>
        <dbReference type="ChEBI" id="CHEBI:15377"/>
        <dbReference type="ChEBI" id="CHEBI:15378"/>
        <dbReference type="ChEBI" id="CHEBI:30616"/>
        <dbReference type="ChEBI" id="CHEBI:43474"/>
        <dbReference type="ChEBI" id="CHEBI:456216"/>
        <dbReference type="EC" id="3.6.4.13"/>
    </reaction>
</comment>
<evidence type="ECO:0000313" key="14">
    <source>
        <dbReference type="EMBL" id="KAF0752983.1"/>
    </source>
</evidence>
<reference evidence="14 15" key="1">
    <citation type="submission" date="2019-08" db="EMBL/GenBank/DDBJ databases">
        <title>Whole genome of Aphis craccivora.</title>
        <authorList>
            <person name="Voronova N.V."/>
            <person name="Shulinski R.S."/>
            <person name="Bandarenka Y.V."/>
            <person name="Zhorov D.G."/>
            <person name="Warner D."/>
        </authorList>
    </citation>
    <scope>NUCLEOTIDE SEQUENCE [LARGE SCALE GENOMIC DNA]</scope>
    <source>
        <strain evidence="14">180601</strain>
        <tissue evidence="14">Whole Body</tissue>
    </source>
</reference>
<dbReference type="CDD" id="cd18787">
    <property type="entry name" value="SF2_C_DEAD"/>
    <property type="match status" value="1"/>
</dbReference>
<evidence type="ECO:0000313" key="15">
    <source>
        <dbReference type="Proteomes" id="UP000478052"/>
    </source>
</evidence>
<gene>
    <name evidence="14" type="ORF">FWK35_00029500</name>
</gene>
<dbReference type="GO" id="GO:0031047">
    <property type="term" value="P:regulatory ncRNA-mediated gene silencing"/>
    <property type="evidence" value="ECO:0007669"/>
    <property type="project" value="UniProtKB-ARBA"/>
</dbReference>
<keyword evidence="6" id="KW-0694">RNA-binding</keyword>
<feature type="region of interest" description="Disordered" evidence="10">
    <location>
        <begin position="191"/>
        <end position="214"/>
    </location>
</feature>
<dbReference type="GO" id="GO:0003724">
    <property type="term" value="F:RNA helicase activity"/>
    <property type="evidence" value="ECO:0007669"/>
    <property type="project" value="UniProtKB-EC"/>
</dbReference>
<dbReference type="SMART" id="SM00490">
    <property type="entry name" value="HELICc"/>
    <property type="match status" value="1"/>
</dbReference>
<accession>A0A6G0YCA9</accession>
<dbReference type="Pfam" id="PF00271">
    <property type="entry name" value="Helicase_C"/>
    <property type="match status" value="1"/>
</dbReference>
<evidence type="ECO:0000256" key="2">
    <source>
        <dbReference type="ARBA" id="ARBA00022741"/>
    </source>
</evidence>
<dbReference type="EMBL" id="VUJU01004871">
    <property type="protein sequence ID" value="KAF0752983.1"/>
    <property type="molecule type" value="Genomic_DNA"/>
</dbReference>
<evidence type="ECO:0000256" key="1">
    <source>
        <dbReference type="ARBA" id="ARBA00012552"/>
    </source>
</evidence>
<keyword evidence="3 9" id="KW-0378">Hydrolase</keyword>
<protein>
    <recommendedName>
        <fullName evidence="1">RNA helicase</fullName>
        <ecNumber evidence="1">3.6.4.13</ecNumber>
    </recommendedName>
</protein>
<evidence type="ECO:0000256" key="3">
    <source>
        <dbReference type="ARBA" id="ARBA00022801"/>
    </source>
</evidence>
<sequence length="760" mass="85661">MTTGTRHRRSAIVPYRFRPGACVAGSSASRRHTAVTIIIITIIIIIVTDDSENINTVVTSSSSARRDLEIINMEENWDNIPRVAVINRECEQSDKNATDGYTDENDWNSTKNNSPKYKTNENYTDWDPTNNNGHTDDDKLIEDFSEKLTTTTSSFDDTNTDYNDWNNSKFDVDNQTNASFSYEKKEQINLDNTNSESLNDSWGNPISSDQYSADTGNYSEFNGYTKQNSHNDYVPKDSWDIEANTNNSYQKYQNNGYHESGRDYQQGTRFPKKSNNYANANTRNDKGNGKSVKPVAQKSTYIPPEFEENDDLTLEAGLNFEKYDKIEVTVSGTEVPKNITSFHDSGLIQILLSNLTKCHYTTPTPIQKYAIPIIMNGKDMIASAQTGSGKTAAFVLPILNNLISEPSELVVDYNHCEPQVLILSPTRELAIQICEVTTRLSKNTSIKCELLYGGTATYHQKERILRGVHIIVATPGRLIDFVSRGLITFSSLRFFVLDEADRMLDMGFSLDIERILSDNTMVSTEKRTTVMFSATLPILVQQIAKSYLKPDYISVAVGEVGGACKDVTQTFIEVNKFSKKNALVAMLNETNDCQGTIVFVEQKRQADFIAAFLSELNYPTTSIHGDRQQPEREQALRDFKTKKMKVLVATAVAARGLDIMGVTTVVNFDLPKTIEEYVHRIGRTGRLGNSGRAVSFFDPANDYAMAPYLVNTLKLAEQKVPEFLSQYDVDEYEKPLNHFNDIRSYWTKCDKLHTFLACHI</sequence>
<comment type="caution">
    <text evidence="14">The sequence shown here is derived from an EMBL/GenBank/DDBJ whole genome shotgun (WGS) entry which is preliminary data.</text>
</comment>
<dbReference type="InterPro" id="IPR044763">
    <property type="entry name" value="Ded1/Dbp1_DEADc"/>
</dbReference>
<feature type="short sequence motif" description="Q motif" evidence="8">
    <location>
        <begin position="340"/>
        <end position="368"/>
    </location>
</feature>
<feature type="compositionally biased region" description="Polar residues" evidence="10">
    <location>
        <begin position="253"/>
        <end position="282"/>
    </location>
</feature>
<keyword evidence="2 9" id="KW-0547">Nucleotide-binding</keyword>
<keyword evidence="5 9" id="KW-0067">ATP-binding</keyword>
<comment type="similarity">
    <text evidence="9">Belongs to the DEAD box helicase family.</text>
</comment>
<feature type="domain" description="Helicase C-terminal" evidence="12">
    <location>
        <begin position="566"/>
        <end position="728"/>
    </location>
</feature>
<dbReference type="GO" id="GO:0005524">
    <property type="term" value="F:ATP binding"/>
    <property type="evidence" value="ECO:0007669"/>
    <property type="project" value="UniProtKB-KW"/>
</dbReference>
<keyword evidence="15" id="KW-1185">Reference proteome</keyword>
<evidence type="ECO:0000256" key="8">
    <source>
        <dbReference type="PROSITE-ProRule" id="PRU00552"/>
    </source>
</evidence>
<evidence type="ECO:0000256" key="7">
    <source>
        <dbReference type="ARBA" id="ARBA00047984"/>
    </source>
</evidence>
<dbReference type="GO" id="GO:0016787">
    <property type="term" value="F:hydrolase activity"/>
    <property type="evidence" value="ECO:0007669"/>
    <property type="project" value="UniProtKB-KW"/>
</dbReference>
<dbReference type="PROSITE" id="PS51195">
    <property type="entry name" value="Q_MOTIF"/>
    <property type="match status" value="1"/>
</dbReference>